<accession>A0A8R7Q2K5</accession>
<evidence type="ECO:0000313" key="2">
    <source>
        <dbReference type="EnsemblPlants" id="TuG1812G0400001208.01.T01"/>
    </source>
</evidence>
<dbReference type="EnsemblPlants" id="TuG1812G0400001208.01.T01">
    <property type="protein sequence ID" value="TuG1812G0400001208.01.T01"/>
    <property type="gene ID" value="TuG1812G0400001208.01"/>
</dbReference>
<proteinExistence type="predicted"/>
<reference evidence="3" key="1">
    <citation type="journal article" date="2013" name="Nature">
        <title>Draft genome of the wheat A-genome progenitor Triticum urartu.</title>
        <authorList>
            <person name="Ling H.Q."/>
            <person name="Zhao S."/>
            <person name="Liu D."/>
            <person name="Wang J."/>
            <person name="Sun H."/>
            <person name="Zhang C."/>
            <person name="Fan H."/>
            <person name="Li D."/>
            <person name="Dong L."/>
            <person name="Tao Y."/>
            <person name="Gao C."/>
            <person name="Wu H."/>
            <person name="Li Y."/>
            <person name="Cui Y."/>
            <person name="Guo X."/>
            <person name="Zheng S."/>
            <person name="Wang B."/>
            <person name="Yu K."/>
            <person name="Liang Q."/>
            <person name="Yang W."/>
            <person name="Lou X."/>
            <person name="Chen J."/>
            <person name="Feng M."/>
            <person name="Jian J."/>
            <person name="Zhang X."/>
            <person name="Luo G."/>
            <person name="Jiang Y."/>
            <person name="Liu J."/>
            <person name="Wang Z."/>
            <person name="Sha Y."/>
            <person name="Zhang B."/>
            <person name="Wu H."/>
            <person name="Tang D."/>
            <person name="Shen Q."/>
            <person name="Xue P."/>
            <person name="Zou S."/>
            <person name="Wang X."/>
            <person name="Liu X."/>
            <person name="Wang F."/>
            <person name="Yang Y."/>
            <person name="An X."/>
            <person name="Dong Z."/>
            <person name="Zhang K."/>
            <person name="Zhang X."/>
            <person name="Luo M.C."/>
            <person name="Dvorak J."/>
            <person name="Tong Y."/>
            <person name="Wang J."/>
            <person name="Yang H."/>
            <person name="Li Z."/>
            <person name="Wang D."/>
            <person name="Zhang A."/>
            <person name="Wang J."/>
        </authorList>
    </citation>
    <scope>NUCLEOTIDE SEQUENCE</scope>
    <source>
        <strain evidence="3">cv. G1812</strain>
    </source>
</reference>
<sequence length="103" mass="10955">PLPRSAQCSLGHSAFPRADTTPPPRPPLPLVAPSLSSSAATTPFPNPLVLLPRACPRPHRQAELAPIHLEHILFDEMPSSQSSLFSPVAPAAAHMIHACVSFQ</sequence>
<keyword evidence="3" id="KW-1185">Reference proteome</keyword>
<organism evidence="2 3">
    <name type="scientific">Triticum urartu</name>
    <name type="common">Red wild einkorn</name>
    <name type="synonym">Crithodium urartu</name>
    <dbReference type="NCBI Taxonomy" id="4572"/>
    <lineage>
        <taxon>Eukaryota</taxon>
        <taxon>Viridiplantae</taxon>
        <taxon>Streptophyta</taxon>
        <taxon>Embryophyta</taxon>
        <taxon>Tracheophyta</taxon>
        <taxon>Spermatophyta</taxon>
        <taxon>Magnoliopsida</taxon>
        <taxon>Liliopsida</taxon>
        <taxon>Poales</taxon>
        <taxon>Poaceae</taxon>
        <taxon>BOP clade</taxon>
        <taxon>Pooideae</taxon>
        <taxon>Triticodae</taxon>
        <taxon>Triticeae</taxon>
        <taxon>Triticinae</taxon>
        <taxon>Triticum</taxon>
    </lineage>
</organism>
<dbReference type="Proteomes" id="UP000015106">
    <property type="component" value="Chromosome 4"/>
</dbReference>
<feature type="region of interest" description="Disordered" evidence="1">
    <location>
        <begin position="1"/>
        <end position="42"/>
    </location>
</feature>
<dbReference type="Gramene" id="TuG1812G0400001208.01.T01">
    <property type="protein sequence ID" value="TuG1812G0400001208.01.T01"/>
    <property type="gene ID" value="TuG1812G0400001208.01"/>
</dbReference>
<reference evidence="2" key="3">
    <citation type="submission" date="2022-06" db="UniProtKB">
        <authorList>
            <consortium name="EnsemblPlants"/>
        </authorList>
    </citation>
    <scope>IDENTIFICATION</scope>
</reference>
<feature type="compositionally biased region" description="Low complexity" evidence="1">
    <location>
        <begin position="31"/>
        <end position="42"/>
    </location>
</feature>
<feature type="compositionally biased region" description="Polar residues" evidence="1">
    <location>
        <begin position="1"/>
        <end position="10"/>
    </location>
</feature>
<evidence type="ECO:0000313" key="3">
    <source>
        <dbReference type="Proteomes" id="UP000015106"/>
    </source>
</evidence>
<evidence type="ECO:0000256" key="1">
    <source>
        <dbReference type="SAM" id="MobiDB-lite"/>
    </source>
</evidence>
<reference evidence="2" key="2">
    <citation type="submission" date="2018-03" db="EMBL/GenBank/DDBJ databases">
        <title>The Triticum urartu genome reveals the dynamic nature of wheat genome evolution.</title>
        <authorList>
            <person name="Ling H."/>
            <person name="Ma B."/>
            <person name="Shi X."/>
            <person name="Liu H."/>
            <person name="Dong L."/>
            <person name="Sun H."/>
            <person name="Cao Y."/>
            <person name="Gao Q."/>
            <person name="Zheng S."/>
            <person name="Li Y."/>
            <person name="Yu Y."/>
            <person name="Du H."/>
            <person name="Qi M."/>
            <person name="Li Y."/>
            <person name="Yu H."/>
            <person name="Cui Y."/>
            <person name="Wang N."/>
            <person name="Chen C."/>
            <person name="Wu H."/>
            <person name="Zhao Y."/>
            <person name="Zhang J."/>
            <person name="Li Y."/>
            <person name="Zhou W."/>
            <person name="Zhang B."/>
            <person name="Hu W."/>
            <person name="Eijk M."/>
            <person name="Tang J."/>
            <person name="Witsenboer H."/>
            <person name="Zhao S."/>
            <person name="Li Z."/>
            <person name="Zhang A."/>
            <person name="Wang D."/>
            <person name="Liang C."/>
        </authorList>
    </citation>
    <scope>NUCLEOTIDE SEQUENCE [LARGE SCALE GENOMIC DNA]</scope>
    <source>
        <strain evidence="2">cv. G1812</strain>
    </source>
</reference>
<protein>
    <submittedName>
        <fullName evidence="2">Uncharacterized protein</fullName>
    </submittedName>
</protein>
<feature type="compositionally biased region" description="Pro residues" evidence="1">
    <location>
        <begin position="21"/>
        <end position="30"/>
    </location>
</feature>
<dbReference type="AlphaFoldDB" id="A0A8R7Q2K5"/>
<name>A0A8R7Q2K5_TRIUA</name>